<dbReference type="AlphaFoldDB" id="G7QBH8"/>
<dbReference type="STRING" id="694327.DFW101_2838"/>
<dbReference type="InterPro" id="IPR054545">
    <property type="entry name" value="ApeI-like"/>
</dbReference>
<reference evidence="3" key="1">
    <citation type="journal article" date="2015" name="Genome Announc.">
        <title>High-Quality Draft Genome Sequence of Desulfovibrio carbinoliphilus FW-101-2B, an Organic Acid-Oxidizing Sulfate-Reducing Bacterium Isolated from Uranium(VI)-Contaminated Groundwater.</title>
        <authorList>
            <person name="Ramsay B.D."/>
            <person name="Hwang C."/>
            <person name="Woo H.L."/>
            <person name="Carroll S.L."/>
            <person name="Lucas S."/>
            <person name="Han J."/>
            <person name="Lapidus A.L."/>
            <person name="Cheng J.F."/>
            <person name="Goodwin L.A."/>
            <person name="Pitluck S."/>
            <person name="Peters L."/>
            <person name="Chertkov O."/>
            <person name="Held B."/>
            <person name="Detter J.C."/>
            <person name="Han C.S."/>
            <person name="Tapia R."/>
            <person name="Land M.L."/>
            <person name="Hauser L.J."/>
            <person name="Kyrpides N.C."/>
            <person name="Ivanova N.N."/>
            <person name="Mikhailova N."/>
            <person name="Pagani I."/>
            <person name="Woyke T."/>
            <person name="Arkin A.P."/>
            <person name="Dehal P."/>
            <person name="Chivian D."/>
            <person name="Criddle C.S."/>
            <person name="Wu W."/>
            <person name="Chakraborty R."/>
            <person name="Hazen T.C."/>
            <person name="Fields M.W."/>
        </authorList>
    </citation>
    <scope>NUCLEOTIDE SEQUENCE [LARGE SCALE GENOMIC DNA]</scope>
    <source>
        <strain evidence="3">FW-101-2B</strain>
    </source>
</reference>
<name>G7QBH8_9BACT</name>
<accession>G7QBH8</accession>
<organism evidence="2 3">
    <name type="scientific">Solidesulfovibrio carbinoliphilus subsp. oakridgensis</name>
    <dbReference type="NCBI Taxonomy" id="694327"/>
    <lineage>
        <taxon>Bacteria</taxon>
        <taxon>Pseudomonadati</taxon>
        <taxon>Thermodesulfobacteriota</taxon>
        <taxon>Desulfovibrionia</taxon>
        <taxon>Desulfovibrionales</taxon>
        <taxon>Desulfovibrionaceae</taxon>
        <taxon>Solidesulfovibrio</taxon>
    </lineage>
</organism>
<dbReference type="eggNOG" id="ENOG5033N9G">
    <property type="taxonomic scope" value="Bacteria"/>
</dbReference>
<evidence type="ECO:0000259" key="1">
    <source>
        <dbReference type="Pfam" id="PF22818"/>
    </source>
</evidence>
<dbReference type="Pfam" id="PF22818">
    <property type="entry name" value="ApeI-like"/>
    <property type="match status" value="1"/>
</dbReference>
<dbReference type="RefSeq" id="WP_009182201.1">
    <property type="nucleotide sequence ID" value="NZ_CM001368.1"/>
</dbReference>
<keyword evidence="3" id="KW-1185">Reference proteome</keyword>
<gene>
    <name evidence="2" type="ORF">DFW101_2838</name>
</gene>
<dbReference type="EMBL" id="CM001368">
    <property type="protein sequence ID" value="EHJ48841.1"/>
    <property type="molecule type" value="Genomic_DNA"/>
</dbReference>
<dbReference type="InterPro" id="IPR029069">
    <property type="entry name" value="HotDog_dom_sf"/>
</dbReference>
<dbReference type="Proteomes" id="UP000004662">
    <property type="component" value="Chromosome"/>
</dbReference>
<dbReference type="HOGENOM" id="CLU_155112_0_0_7"/>
<evidence type="ECO:0000313" key="2">
    <source>
        <dbReference type="EMBL" id="EHJ48841.1"/>
    </source>
</evidence>
<dbReference type="Gene3D" id="3.10.129.10">
    <property type="entry name" value="Hotdog Thioesterase"/>
    <property type="match status" value="1"/>
</dbReference>
<feature type="domain" description="ApeI dehydratase-like" evidence="1">
    <location>
        <begin position="29"/>
        <end position="96"/>
    </location>
</feature>
<evidence type="ECO:0000313" key="3">
    <source>
        <dbReference type="Proteomes" id="UP000004662"/>
    </source>
</evidence>
<protein>
    <submittedName>
        <fullName evidence="2">Beta-hydroxyacyl-(Acyl-carrier-protein) dehydratase FabA/FabZ</fullName>
    </submittedName>
</protein>
<proteinExistence type="predicted"/>
<dbReference type="SUPFAM" id="SSF54637">
    <property type="entry name" value="Thioesterase/thiol ester dehydrase-isomerase"/>
    <property type="match status" value="1"/>
</dbReference>
<dbReference type="OrthoDB" id="9772788at2"/>
<sequence length="122" mass="12865">MSELFQAVVAAGQGDVRADEDGWYGREFVFGNDFPGFAGHFPGSPVLPAMVQMLAGASLASRWLDRIPEVRSVSNAKFLAPIAPDVAVTVQARAQGPDAAVVRVLLGDRLAATFTLGFSTSL</sequence>